<keyword evidence="2" id="KW-1185">Reference proteome</keyword>
<comment type="caution">
    <text evidence="1">The sequence shown here is derived from an EMBL/GenBank/DDBJ whole genome shotgun (WGS) entry which is preliminary data.</text>
</comment>
<proteinExistence type="predicted"/>
<dbReference type="EMBL" id="JAPJDO010000010">
    <property type="protein sequence ID" value="MCX2937812.1"/>
    <property type="molecule type" value="Genomic_DNA"/>
</dbReference>
<dbReference type="RefSeq" id="WP_265997472.1">
    <property type="nucleotide sequence ID" value="NZ_JAPJDN010000010.1"/>
</dbReference>
<name>A0ABT3SEK0_9MYCO</name>
<evidence type="ECO:0000313" key="1">
    <source>
        <dbReference type="EMBL" id="MCX2937812.1"/>
    </source>
</evidence>
<sequence length="83" mass="8580">MSIAIDRGKDRVGIAVAGAWTAAARTIGDGATVVVQHGTDPPYAFDAEQGAAGWVCPALEPAEIPAIVKSLARRALRQLPTTL</sequence>
<gene>
    <name evidence="1" type="ORF">ORI27_13970</name>
</gene>
<evidence type="ECO:0000313" key="2">
    <source>
        <dbReference type="Proteomes" id="UP001300745"/>
    </source>
</evidence>
<dbReference type="Proteomes" id="UP001300745">
    <property type="component" value="Unassembled WGS sequence"/>
</dbReference>
<accession>A0ABT3SEK0</accession>
<organism evidence="1 2">
    <name type="scientific">Mycobacterium pinniadriaticum</name>
    <dbReference type="NCBI Taxonomy" id="2994102"/>
    <lineage>
        <taxon>Bacteria</taxon>
        <taxon>Bacillati</taxon>
        <taxon>Actinomycetota</taxon>
        <taxon>Actinomycetes</taxon>
        <taxon>Mycobacteriales</taxon>
        <taxon>Mycobacteriaceae</taxon>
        <taxon>Mycobacterium</taxon>
    </lineage>
</organism>
<reference evidence="1 2" key="1">
    <citation type="submission" date="2022-11" db="EMBL/GenBank/DDBJ databases">
        <title>Mycobacterium sp. nov.</title>
        <authorList>
            <person name="Papic B."/>
            <person name="Spicic S."/>
            <person name="Duvnjak S."/>
        </authorList>
    </citation>
    <scope>NUCLEOTIDE SEQUENCE [LARGE SCALE GENOMIC DNA]</scope>
    <source>
        <strain evidence="1 2">CVI_P4</strain>
    </source>
</reference>
<protein>
    <submittedName>
        <fullName evidence="1">Uncharacterized protein</fullName>
    </submittedName>
</protein>